<accession>A0ABS4JWZ7</accession>
<feature type="domain" description="AAA+ ATPase" evidence="13">
    <location>
        <begin position="37"/>
        <end position="178"/>
    </location>
</feature>
<keyword evidence="10" id="KW-0239">DNA-directed DNA polymerase</keyword>
<dbReference type="Pfam" id="PF22608">
    <property type="entry name" value="DNAX_ATPase_lid"/>
    <property type="match status" value="1"/>
</dbReference>
<dbReference type="GO" id="GO:0003887">
    <property type="term" value="F:DNA-directed DNA polymerase activity"/>
    <property type="evidence" value="ECO:0007669"/>
    <property type="project" value="UniProtKB-EC"/>
</dbReference>
<dbReference type="InterPro" id="IPR050238">
    <property type="entry name" value="DNA_Rep/Repair_Clamp_Loader"/>
</dbReference>
<keyword evidence="4 14" id="KW-0548">Nucleotidyltransferase</keyword>
<evidence type="ECO:0000256" key="8">
    <source>
        <dbReference type="ARBA" id="ARBA00022833"/>
    </source>
</evidence>
<evidence type="ECO:0000256" key="2">
    <source>
        <dbReference type="ARBA" id="ARBA00012417"/>
    </source>
</evidence>
<evidence type="ECO:0000256" key="12">
    <source>
        <dbReference type="SAM" id="MobiDB-lite"/>
    </source>
</evidence>
<dbReference type="Pfam" id="PF12169">
    <property type="entry name" value="DNA_pol3_gamma3"/>
    <property type="match status" value="1"/>
</dbReference>
<dbReference type="PANTHER" id="PTHR11669:SF0">
    <property type="entry name" value="PROTEIN STICHEL-LIKE 2"/>
    <property type="match status" value="1"/>
</dbReference>
<keyword evidence="15" id="KW-1185">Reference proteome</keyword>
<gene>
    <name evidence="14" type="ORF">J2Z79_002954</name>
</gene>
<dbReference type="EC" id="2.7.7.7" evidence="2"/>
<evidence type="ECO:0000256" key="1">
    <source>
        <dbReference type="ARBA" id="ARBA00006360"/>
    </source>
</evidence>
<keyword evidence="7" id="KW-0547">Nucleotide-binding</keyword>
<dbReference type="InterPro" id="IPR027417">
    <property type="entry name" value="P-loop_NTPase"/>
</dbReference>
<dbReference type="InterPro" id="IPR022754">
    <property type="entry name" value="DNA_pol_III_gamma-3"/>
</dbReference>
<dbReference type="CDD" id="cd00009">
    <property type="entry name" value="AAA"/>
    <property type="match status" value="1"/>
</dbReference>
<feature type="compositionally biased region" description="Low complexity" evidence="12">
    <location>
        <begin position="553"/>
        <end position="570"/>
    </location>
</feature>
<dbReference type="SUPFAM" id="SSF52540">
    <property type="entry name" value="P-loop containing nucleoside triphosphate hydrolases"/>
    <property type="match status" value="1"/>
</dbReference>
<dbReference type="InterPro" id="IPR008921">
    <property type="entry name" value="DNA_pol3_clamp-load_cplx_C"/>
</dbReference>
<dbReference type="InterPro" id="IPR012763">
    <property type="entry name" value="DNA_pol_III_sug/sutau_N"/>
</dbReference>
<organism evidence="14 15">
    <name type="scientific">Symbiobacterium terraclitae</name>
    <dbReference type="NCBI Taxonomy" id="557451"/>
    <lineage>
        <taxon>Bacteria</taxon>
        <taxon>Bacillati</taxon>
        <taxon>Bacillota</taxon>
        <taxon>Clostridia</taxon>
        <taxon>Eubacteriales</taxon>
        <taxon>Symbiobacteriaceae</taxon>
        <taxon>Symbiobacterium</taxon>
    </lineage>
</organism>
<protein>
    <recommendedName>
        <fullName evidence="2">DNA-directed DNA polymerase</fullName>
        <ecNumber evidence="2">2.7.7.7</ecNumber>
    </recommendedName>
</protein>
<dbReference type="Pfam" id="PF13177">
    <property type="entry name" value="DNA_pol3_delta2"/>
    <property type="match status" value="1"/>
</dbReference>
<keyword evidence="6" id="KW-0479">Metal-binding</keyword>
<dbReference type="Gene3D" id="3.40.50.300">
    <property type="entry name" value="P-loop containing nucleotide triphosphate hydrolases"/>
    <property type="match status" value="1"/>
</dbReference>
<evidence type="ECO:0000313" key="14">
    <source>
        <dbReference type="EMBL" id="MBP2019515.1"/>
    </source>
</evidence>
<evidence type="ECO:0000256" key="3">
    <source>
        <dbReference type="ARBA" id="ARBA00022679"/>
    </source>
</evidence>
<feature type="compositionally biased region" description="Low complexity" evidence="12">
    <location>
        <begin position="421"/>
        <end position="437"/>
    </location>
</feature>
<comment type="similarity">
    <text evidence="1">Belongs to the DnaX/STICHEL family.</text>
</comment>
<evidence type="ECO:0000256" key="9">
    <source>
        <dbReference type="ARBA" id="ARBA00022840"/>
    </source>
</evidence>
<feature type="compositionally biased region" description="Basic and acidic residues" evidence="12">
    <location>
        <begin position="409"/>
        <end position="419"/>
    </location>
</feature>
<dbReference type="NCBIfam" id="NF004046">
    <property type="entry name" value="PRK05563.1"/>
    <property type="match status" value="1"/>
</dbReference>
<evidence type="ECO:0000256" key="10">
    <source>
        <dbReference type="ARBA" id="ARBA00022932"/>
    </source>
</evidence>
<dbReference type="InterPro" id="IPR003593">
    <property type="entry name" value="AAA+_ATPase"/>
</dbReference>
<evidence type="ECO:0000256" key="6">
    <source>
        <dbReference type="ARBA" id="ARBA00022723"/>
    </source>
</evidence>
<comment type="catalytic activity">
    <reaction evidence="11">
        <text>DNA(n) + a 2'-deoxyribonucleoside 5'-triphosphate = DNA(n+1) + diphosphate</text>
        <dbReference type="Rhea" id="RHEA:22508"/>
        <dbReference type="Rhea" id="RHEA-COMP:17339"/>
        <dbReference type="Rhea" id="RHEA-COMP:17340"/>
        <dbReference type="ChEBI" id="CHEBI:33019"/>
        <dbReference type="ChEBI" id="CHEBI:61560"/>
        <dbReference type="ChEBI" id="CHEBI:173112"/>
        <dbReference type="EC" id="2.7.7.7"/>
    </reaction>
</comment>
<evidence type="ECO:0000256" key="7">
    <source>
        <dbReference type="ARBA" id="ARBA00022741"/>
    </source>
</evidence>
<dbReference type="PRINTS" id="PR00300">
    <property type="entry name" value="CLPPROTEASEA"/>
</dbReference>
<evidence type="ECO:0000256" key="4">
    <source>
        <dbReference type="ARBA" id="ARBA00022695"/>
    </source>
</evidence>
<dbReference type="Gene3D" id="1.20.272.10">
    <property type="match status" value="1"/>
</dbReference>
<keyword evidence="9" id="KW-0067">ATP-binding</keyword>
<dbReference type="SMART" id="SM00382">
    <property type="entry name" value="AAA"/>
    <property type="match status" value="1"/>
</dbReference>
<dbReference type="CDD" id="cd18137">
    <property type="entry name" value="HLD_clamp_pol_III_gamma_tau"/>
    <property type="match status" value="1"/>
</dbReference>
<dbReference type="RefSeq" id="WP_209467619.1">
    <property type="nucleotide sequence ID" value="NZ_JAGGLG010000029.1"/>
</dbReference>
<evidence type="ECO:0000256" key="5">
    <source>
        <dbReference type="ARBA" id="ARBA00022705"/>
    </source>
</evidence>
<feature type="compositionally biased region" description="Basic and acidic residues" evidence="12">
    <location>
        <begin position="366"/>
        <end position="375"/>
    </location>
</feature>
<sequence>MAHIALYREFRPQRFSDVVGQEHITRTLRNALVQGRLHHAYLLSGPRGTGKTTVARILAKAVNCLSPRDGEPCNECEPCRSITSGQTMDVIEIDAASNRGIDEIRDLREKVKYAPVDLKYKVYIIDEVHMLSEPAFNALLKTLEEPPPHVLFVLATTEKQKLPITILSRCQAFDYHRLSTEEIVGRLQEVCAAQGMKASSEALAAMARQADGGMRDALSLLDQVMAYAADGEITLEMTLAVLGSAPLDQFLRLDGQLAAGDVGGALLWLDEMVRTGKDLRQLVRDYLAHLRDLLLVKVDTGGQVLGLPPQALAQVREQADRFTQERLISAIRLLGQAETELRLSASPRLLVEVALIRLAALFTGRDEEPRGDPADSRPPAPSVPTAQWRPPVSSGGAAAAGASAPAARTAERGEPERLDSGPQPAARVAAAPADRGAPGPGLVSGGAAAGQPPLGPESDRVMQAWERVLELVRKARPSTYNLLSTSARIGGLRGSLLYIVANSPVFAQLLRRPQDTAILEKALERAGLAGLRVEILAPDEAQAKLAGLGQATPAAPAQGAGCAPGEAQGGDNPLMERLRSLFPPDVIHEIEEEDS</sequence>
<feature type="region of interest" description="Disordered" evidence="12">
    <location>
        <begin position="366"/>
        <end position="458"/>
    </location>
</feature>
<feature type="compositionally biased region" description="Low complexity" evidence="12">
    <location>
        <begin position="390"/>
        <end position="407"/>
    </location>
</feature>
<keyword evidence="5" id="KW-0235">DNA replication</keyword>
<dbReference type="Gene3D" id="1.10.8.60">
    <property type="match status" value="1"/>
</dbReference>
<dbReference type="InterPro" id="IPR045085">
    <property type="entry name" value="HLD_clamp_pol_III_gamma_tau"/>
</dbReference>
<keyword evidence="3 14" id="KW-0808">Transferase</keyword>
<evidence type="ECO:0000313" key="15">
    <source>
        <dbReference type="Proteomes" id="UP001519289"/>
    </source>
</evidence>
<keyword evidence="8" id="KW-0862">Zinc</keyword>
<reference evidence="14 15" key="1">
    <citation type="submission" date="2021-03" db="EMBL/GenBank/DDBJ databases">
        <title>Genomic Encyclopedia of Type Strains, Phase IV (KMG-IV): sequencing the most valuable type-strain genomes for metagenomic binning, comparative biology and taxonomic classification.</title>
        <authorList>
            <person name="Goeker M."/>
        </authorList>
    </citation>
    <scope>NUCLEOTIDE SEQUENCE [LARGE SCALE GENOMIC DNA]</scope>
    <source>
        <strain evidence="14 15">DSM 27138</strain>
    </source>
</reference>
<dbReference type="EMBL" id="JAGGLG010000029">
    <property type="protein sequence ID" value="MBP2019515.1"/>
    <property type="molecule type" value="Genomic_DNA"/>
</dbReference>
<dbReference type="Proteomes" id="UP001519289">
    <property type="component" value="Unassembled WGS sequence"/>
</dbReference>
<evidence type="ECO:0000259" key="13">
    <source>
        <dbReference type="SMART" id="SM00382"/>
    </source>
</evidence>
<proteinExistence type="inferred from homology"/>
<feature type="compositionally biased region" description="Gly residues" evidence="12">
    <location>
        <begin position="438"/>
        <end position="448"/>
    </location>
</feature>
<dbReference type="SUPFAM" id="SSF48019">
    <property type="entry name" value="post-AAA+ oligomerization domain-like"/>
    <property type="match status" value="1"/>
</dbReference>
<comment type="caution">
    <text evidence="14">The sequence shown here is derived from an EMBL/GenBank/DDBJ whole genome shotgun (WGS) entry which is preliminary data.</text>
</comment>
<dbReference type="InterPro" id="IPR001270">
    <property type="entry name" value="ClpA/B"/>
</dbReference>
<evidence type="ECO:0000256" key="11">
    <source>
        <dbReference type="ARBA" id="ARBA00049244"/>
    </source>
</evidence>
<feature type="region of interest" description="Disordered" evidence="12">
    <location>
        <begin position="553"/>
        <end position="574"/>
    </location>
</feature>
<dbReference type="NCBIfam" id="TIGR02397">
    <property type="entry name" value="dnaX_nterm"/>
    <property type="match status" value="1"/>
</dbReference>
<dbReference type="PANTHER" id="PTHR11669">
    <property type="entry name" value="REPLICATION FACTOR C / DNA POLYMERASE III GAMMA-TAU SUBUNIT"/>
    <property type="match status" value="1"/>
</dbReference>
<name>A0ABS4JWZ7_9FIRM</name>